<name>D4ZIE9_SHEVD</name>
<evidence type="ECO:0000256" key="1">
    <source>
        <dbReference type="ARBA" id="ARBA00000188"/>
    </source>
</evidence>
<protein>
    <recommendedName>
        <fullName evidence="4">GDP-mannose 4,6-dehydratase</fullName>
        <ecNumber evidence="4">4.2.1.47</ecNumber>
    </recommendedName>
</protein>
<dbReference type="CDD" id="cd05260">
    <property type="entry name" value="GDP_MD_SDR_e"/>
    <property type="match status" value="1"/>
</dbReference>
<comment type="catalytic activity">
    <reaction evidence="1">
        <text>GDP-alpha-D-mannose = GDP-4-dehydro-alpha-D-rhamnose + H2O</text>
        <dbReference type="Rhea" id="RHEA:23820"/>
        <dbReference type="ChEBI" id="CHEBI:15377"/>
        <dbReference type="ChEBI" id="CHEBI:57527"/>
        <dbReference type="ChEBI" id="CHEBI:57964"/>
        <dbReference type="EC" id="4.2.1.47"/>
    </reaction>
</comment>
<keyword evidence="5" id="KW-0456">Lyase</keyword>
<evidence type="ECO:0000256" key="4">
    <source>
        <dbReference type="ARBA" id="ARBA00011989"/>
    </source>
</evidence>
<dbReference type="EC" id="4.2.1.47" evidence="4"/>
<dbReference type="RefSeq" id="WP_013050756.1">
    <property type="nucleotide sequence ID" value="NC_014012.1"/>
</dbReference>
<dbReference type="Gene3D" id="3.90.25.10">
    <property type="entry name" value="UDP-galactose 4-epimerase, domain 1"/>
    <property type="match status" value="1"/>
</dbReference>
<proteinExistence type="inferred from homology"/>
<dbReference type="InterPro" id="IPR016040">
    <property type="entry name" value="NAD(P)-bd_dom"/>
</dbReference>
<evidence type="ECO:0000313" key="8">
    <source>
        <dbReference type="EMBL" id="BAJ01448.1"/>
    </source>
</evidence>
<dbReference type="PANTHER" id="PTHR43715:SF1">
    <property type="entry name" value="GDP-MANNOSE 4,6 DEHYDRATASE"/>
    <property type="match status" value="1"/>
</dbReference>
<dbReference type="GO" id="GO:0008446">
    <property type="term" value="F:GDP-mannose 4,6-dehydratase activity"/>
    <property type="evidence" value="ECO:0007669"/>
    <property type="project" value="UniProtKB-EC"/>
</dbReference>
<evidence type="ECO:0000313" key="9">
    <source>
        <dbReference type="Proteomes" id="UP000002350"/>
    </source>
</evidence>
<evidence type="ECO:0000256" key="6">
    <source>
        <dbReference type="ARBA" id="ARBA00059383"/>
    </source>
</evidence>
<dbReference type="KEGG" id="svo:SVI_1477"/>
<gene>
    <name evidence="8" type="primary">gmd-2</name>
    <name evidence="8" type="ordered locus">SVI_1477</name>
</gene>
<dbReference type="EMBL" id="AP011177">
    <property type="protein sequence ID" value="BAJ01448.1"/>
    <property type="molecule type" value="Genomic_DNA"/>
</dbReference>
<comment type="function">
    <text evidence="6">Catalyzes the conversion of GDP-D-mannose to GDP-4-dehydro-6-deoxy-D-mannose.</text>
</comment>
<evidence type="ECO:0000259" key="7">
    <source>
        <dbReference type="Pfam" id="PF16363"/>
    </source>
</evidence>
<evidence type="ECO:0000256" key="2">
    <source>
        <dbReference type="ARBA" id="ARBA00001937"/>
    </source>
</evidence>
<dbReference type="Proteomes" id="UP000002350">
    <property type="component" value="Chromosome"/>
</dbReference>
<dbReference type="OrthoDB" id="9779041at2"/>
<evidence type="ECO:0000256" key="3">
    <source>
        <dbReference type="ARBA" id="ARBA00009263"/>
    </source>
</evidence>
<comment type="similarity">
    <text evidence="3">Belongs to the NAD(P)-dependent epimerase/dehydratase family. GDP-mannose 4,6-dehydratase subfamily.</text>
</comment>
<reference evidence="9" key="1">
    <citation type="journal article" date="2010" name="Mol. Biosyst.">
        <title>Complete genome sequence and comparative analysis of Shewanella violacea, a psychrophilic and piezophilic bacterium from deep sea floor sediments.</title>
        <authorList>
            <person name="Aono E."/>
            <person name="Baba T."/>
            <person name="Ara T."/>
            <person name="Nishi T."/>
            <person name="Nakamichi T."/>
            <person name="Inamoto E."/>
            <person name="Toyonaga H."/>
            <person name="Hasegawa M."/>
            <person name="Takai Y."/>
            <person name="Okumura Y."/>
            <person name="Baba M."/>
            <person name="Tomita M."/>
            <person name="Kato C."/>
            <person name="Oshima T."/>
            <person name="Nakasone K."/>
            <person name="Mori H."/>
        </authorList>
    </citation>
    <scope>NUCLEOTIDE SEQUENCE [LARGE SCALE GENOMIC DNA]</scope>
    <source>
        <strain evidence="9">JCM 10179 / CIP 106290 / LMG 19151 / DSS12</strain>
    </source>
</reference>
<dbReference type="STRING" id="637905.SVI_1477"/>
<dbReference type="AlphaFoldDB" id="D4ZIE9"/>
<dbReference type="GO" id="GO:0042351">
    <property type="term" value="P:'de novo' GDP-L-fucose biosynthetic process"/>
    <property type="evidence" value="ECO:0007669"/>
    <property type="project" value="TreeGrafter"/>
</dbReference>
<dbReference type="InterPro" id="IPR036291">
    <property type="entry name" value="NAD(P)-bd_dom_sf"/>
</dbReference>
<dbReference type="eggNOG" id="COG1089">
    <property type="taxonomic scope" value="Bacteria"/>
</dbReference>
<organism evidence="8 9">
    <name type="scientific">Shewanella violacea (strain JCM 10179 / CIP 106290 / LMG 19151 / DSS12)</name>
    <dbReference type="NCBI Taxonomy" id="637905"/>
    <lineage>
        <taxon>Bacteria</taxon>
        <taxon>Pseudomonadati</taxon>
        <taxon>Pseudomonadota</taxon>
        <taxon>Gammaproteobacteria</taxon>
        <taxon>Alteromonadales</taxon>
        <taxon>Shewanellaceae</taxon>
        <taxon>Shewanella</taxon>
    </lineage>
</organism>
<keyword evidence="9" id="KW-1185">Reference proteome</keyword>
<dbReference type="PANTHER" id="PTHR43715">
    <property type="entry name" value="GDP-MANNOSE 4,6-DEHYDRATASE"/>
    <property type="match status" value="1"/>
</dbReference>
<dbReference type="InterPro" id="IPR006368">
    <property type="entry name" value="GDP_Man_deHydtase"/>
</dbReference>
<comment type="cofactor">
    <cofactor evidence="2">
        <name>NADP(+)</name>
        <dbReference type="ChEBI" id="CHEBI:58349"/>
    </cofactor>
</comment>
<dbReference type="HOGENOM" id="CLU_007383_14_0_6"/>
<feature type="domain" description="NAD(P)-binding" evidence="7">
    <location>
        <begin position="5"/>
        <end position="328"/>
    </location>
</feature>
<dbReference type="FunFam" id="3.40.50.720:FF:000924">
    <property type="entry name" value="GDP-mannose 4,6 dehydratase"/>
    <property type="match status" value="1"/>
</dbReference>
<accession>D4ZIE9</accession>
<dbReference type="SUPFAM" id="SSF51735">
    <property type="entry name" value="NAD(P)-binding Rossmann-fold domains"/>
    <property type="match status" value="1"/>
</dbReference>
<evidence type="ECO:0000256" key="5">
    <source>
        <dbReference type="ARBA" id="ARBA00023239"/>
    </source>
</evidence>
<sequence>MLKALITGINGQDGAYLCKLLLSKGYKVYGIGKGNAKSVSRLKLLNVHEHPNLVLLSCDISHYELIRQLLAEIEPDEIYNFAAYSFVADSHNNPLLLHMVTASTPIFFAEAIRSLRLKSKFFQASSSEIFGDSYESPQTEKTLLQPRNPYGLAKSYAHQMLDTYRSLHSMFIVTGILYNHESPLRDNRFVTRKITSTVAEIAKGNETILEIGNLDSVRDWGFAEEYVFGIWSAMQHKISDEYIFSTGIESSVRDFITLSFSSTGVRVYWRGEGINEVGVDENEKLLVRVNKDFYREKEKTNLIGDSSKAKNKLGWQSTVTLQELCKLMVDFDLK</sequence>
<dbReference type="Gene3D" id="3.40.50.720">
    <property type="entry name" value="NAD(P)-binding Rossmann-like Domain"/>
    <property type="match status" value="1"/>
</dbReference>
<dbReference type="Pfam" id="PF16363">
    <property type="entry name" value="GDP_Man_Dehyd"/>
    <property type="match status" value="1"/>
</dbReference>